<reference evidence="4 5" key="1">
    <citation type="submission" date="2015-03" db="EMBL/GenBank/DDBJ databases">
        <authorList>
            <person name="Morales-Cruz A."/>
            <person name="Amrine K.C."/>
            <person name="Cantu D."/>
        </authorList>
    </citation>
    <scope>NUCLEOTIDE SEQUENCE [LARGE SCALE GENOMIC DNA]</scope>
    <source>
        <strain evidence="4">DS831</strain>
    </source>
</reference>
<comment type="caution">
    <text evidence="4">The sequence shown here is derived from an EMBL/GenBank/DDBJ whole genome shotgun (WGS) entry which is preliminary data.</text>
</comment>
<proteinExistence type="predicted"/>
<evidence type="ECO:0000256" key="1">
    <source>
        <dbReference type="SAM" id="MobiDB-lite"/>
    </source>
</evidence>
<dbReference type="InterPro" id="IPR010730">
    <property type="entry name" value="HET"/>
</dbReference>
<keyword evidence="2" id="KW-0812">Transmembrane</keyword>
<protein>
    <submittedName>
        <fullName evidence="4">Putative heterokaryon incompatibility</fullName>
    </submittedName>
</protein>
<dbReference type="Proteomes" id="UP000034182">
    <property type="component" value="Unassembled WGS sequence"/>
</dbReference>
<keyword evidence="2" id="KW-1133">Transmembrane helix</keyword>
<dbReference type="PANTHER" id="PTHR24148">
    <property type="entry name" value="ANKYRIN REPEAT DOMAIN-CONTAINING PROTEIN 39 HOMOLOG-RELATED"/>
    <property type="match status" value="1"/>
</dbReference>
<evidence type="ECO:0000313" key="4">
    <source>
        <dbReference type="EMBL" id="KKY20599.1"/>
    </source>
</evidence>
<evidence type="ECO:0000256" key="2">
    <source>
        <dbReference type="SAM" id="Phobius"/>
    </source>
</evidence>
<name>A0A0G2EDM7_9PEZI</name>
<evidence type="ECO:0000259" key="3">
    <source>
        <dbReference type="Pfam" id="PF06985"/>
    </source>
</evidence>
<dbReference type="Pfam" id="PF16015">
    <property type="entry name" value="Promethin"/>
    <property type="match status" value="1"/>
</dbReference>
<evidence type="ECO:0000313" key="5">
    <source>
        <dbReference type="Proteomes" id="UP000034182"/>
    </source>
</evidence>
<feature type="domain" description="Heterokaryon incompatibility" evidence="3">
    <location>
        <begin position="275"/>
        <end position="430"/>
    </location>
</feature>
<keyword evidence="2" id="KW-0472">Membrane</keyword>
<accession>A0A0G2EDM7</accession>
<gene>
    <name evidence="4" type="ORF">UCDDS831_g04646</name>
</gene>
<dbReference type="Pfam" id="PF06985">
    <property type="entry name" value="HET"/>
    <property type="match status" value="1"/>
</dbReference>
<dbReference type="AlphaFoldDB" id="A0A0G2EDM7"/>
<feature type="transmembrane region" description="Helical" evidence="2">
    <location>
        <begin position="109"/>
        <end position="130"/>
    </location>
</feature>
<sequence length="712" mass="78188">MSGILNTIQTFAGTVQEKAQNVLDSLFPPEKRAEMFSRLQAFAVNNPKLSAFLLTNFALTGLPLVMFAVFTLTVFVFSLVAALLVAVLVALLATAFMVGIALLVVLPTIFLTTMGASFLFLWGLGGYYIMKWFNQGGEGPAAKGSAIGDKLNNLTGGRLDFLMNDTRSQAYKNEANKKDDDKSEGEKSTNGSNEEKRKPRKINQAADAGNAKEQVGNAKDQIEKTANADGVKKRVGNTTGTATSAAGAANGAVGDTSAVIECSLEKASLDDPPNYEALSYVWGDPTMTHSVAIDGKIVRVTKNLEVALRHLRLPDRPRNLWVDAVCIDQQNVDERDSQVLHMREIYQRCSIDLLWLGEDASILGKGASVMDGIGTITELEESISASFSRGNNWDKAPDDLLDEQFGDWTGTLNQLFREPQVWQRVWIMQEVSLAPRVVLVAGRATLPWERIDDFLDVDRHIAAYGFPDAFHQPFGHSWTLKGHLNYCLARAQILAHQRRICVQQQQQSEKALTPYNSTATSSSSSLHNILARFRYCDATDPRDRIFALLNLSSNPLSLTPTYHDPVATVYTKTAAALINAAGNLDLLCQGPWILGTPSPTRKHPPRNPDLPSWVPDFANPGAFQILFAQRGIYNAAGEGLAPADGEMVSSSSSLPLPVELTARGRAIQLYGWDVGKLAIVRRLYPAETPSWDHEGKTKTRVHWWREAGLQYI</sequence>
<feature type="transmembrane region" description="Helical" evidence="2">
    <location>
        <begin position="79"/>
        <end position="103"/>
    </location>
</feature>
<dbReference type="EMBL" id="LAQI01000099">
    <property type="protein sequence ID" value="KKY20599.1"/>
    <property type="molecule type" value="Genomic_DNA"/>
</dbReference>
<dbReference type="InterPro" id="IPR052895">
    <property type="entry name" value="HetReg/Transcr_Mod"/>
</dbReference>
<feature type="compositionally biased region" description="Basic and acidic residues" evidence="1">
    <location>
        <begin position="174"/>
        <end position="197"/>
    </location>
</feature>
<dbReference type="PANTHER" id="PTHR24148:SF77">
    <property type="entry name" value="HETEROKARYON INCOMPATIBILITY DOMAIN-CONTAINING PROTEIN"/>
    <property type="match status" value="1"/>
</dbReference>
<reference evidence="4 5" key="2">
    <citation type="submission" date="2015-05" db="EMBL/GenBank/DDBJ databases">
        <title>Distinctive expansion of gene families associated with plant cell wall degradation and secondary metabolism in the genomes of grapevine trunk pathogens.</title>
        <authorList>
            <person name="Lawrence D.P."/>
            <person name="Travadon R."/>
            <person name="Rolshausen P.E."/>
            <person name="Baumgartner K."/>
        </authorList>
    </citation>
    <scope>NUCLEOTIDE SEQUENCE [LARGE SCALE GENOMIC DNA]</scope>
    <source>
        <strain evidence="4">DS831</strain>
    </source>
</reference>
<feature type="transmembrane region" description="Helical" evidence="2">
    <location>
        <begin position="49"/>
        <end position="72"/>
    </location>
</feature>
<organism evidence="4 5">
    <name type="scientific">Diplodia seriata</name>
    <dbReference type="NCBI Taxonomy" id="420778"/>
    <lineage>
        <taxon>Eukaryota</taxon>
        <taxon>Fungi</taxon>
        <taxon>Dikarya</taxon>
        <taxon>Ascomycota</taxon>
        <taxon>Pezizomycotina</taxon>
        <taxon>Dothideomycetes</taxon>
        <taxon>Dothideomycetes incertae sedis</taxon>
        <taxon>Botryosphaeriales</taxon>
        <taxon>Botryosphaeriaceae</taxon>
        <taxon>Diplodia</taxon>
    </lineage>
</organism>
<feature type="region of interest" description="Disordered" evidence="1">
    <location>
        <begin position="172"/>
        <end position="230"/>
    </location>
</feature>